<keyword evidence="3" id="KW-0238">DNA-binding</keyword>
<dbReference type="Proteomes" id="UP000256269">
    <property type="component" value="Unassembled WGS sequence"/>
</dbReference>
<dbReference type="PROSITE" id="PS00716">
    <property type="entry name" value="SIGMA70_2"/>
    <property type="match status" value="1"/>
</dbReference>
<accession>A0A3E0HR23</accession>
<dbReference type="InterPro" id="IPR036388">
    <property type="entry name" value="WH-like_DNA-bd_sf"/>
</dbReference>
<dbReference type="InterPro" id="IPR013325">
    <property type="entry name" value="RNA_pol_sigma_r2"/>
</dbReference>
<dbReference type="RefSeq" id="WP_116175495.1">
    <property type="nucleotide sequence ID" value="NZ_CP144375.1"/>
</dbReference>
<keyword evidence="7" id="KW-1185">Reference proteome</keyword>
<feature type="domain" description="RNA polymerase sigma-70" evidence="5">
    <location>
        <begin position="456"/>
        <end position="482"/>
    </location>
</feature>
<dbReference type="PRINTS" id="PR00046">
    <property type="entry name" value="SIGMA70FCT"/>
</dbReference>
<dbReference type="Gene3D" id="1.10.10.10">
    <property type="entry name" value="Winged helix-like DNA-binding domain superfamily/Winged helix DNA-binding domain"/>
    <property type="match status" value="2"/>
</dbReference>
<dbReference type="Pfam" id="PF04545">
    <property type="entry name" value="Sigma70_r4"/>
    <property type="match status" value="1"/>
</dbReference>
<evidence type="ECO:0000256" key="3">
    <source>
        <dbReference type="ARBA" id="ARBA00023125"/>
    </source>
</evidence>
<evidence type="ECO:0000313" key="6">
    <source>
        <dbReference type="EMBL" id="REH48435.1"/>
    </source>
</evidence>
<evidence type="ECO:0000256" key="1">
    <source>
        <dbReference type="ARBA" id="ARBA00023015"/>
    </source>
</evidence>
<evidence type="ECO:0000313" key="7">
    <source>
        <dbReference type="Proteomes" id="UP000256269"/>
    </source>
</evidence>
<evidence type="ECO:0000256" key="4">
    <source>
        <dbReference type="ARBA" id="ARBA00023163"/>
    </source>
</evidence>
<gene>
    <name evidence="6" type="ORF">BCF44_105294</name>
</gene>
<reference evidence="6 7" key="1">
    <citation type="submission" date="2018-08" db="EMBL/GenBank/DDBJ databases">
        <title>Genomic Encyclopedia of Archaeal and Bacterial Type Strains, Phase II (KMG-II): from individual species to whole genera.</title>
        <authorList>
            <person name="Goeker M."/>
        </authorList>
    </citation>
    <scope>NUCLEOTIDE SEQUENCE [LARGE SCALE GENOMIC DNA]</scope>
    <source>
        <strain evidence="6 7">DSM 45791</strain>
    </source>
</reference>
<dbReference type="SUPFAM" id="SSF88946">
    <property type="entry name" value="Sigma2 domain of RNA polymerase sigma factors"/>
    <property type="match status" value="1"/>
</dbReference>
<dbReference type="PANTHER" id="PTHR30603:SF47">
    <property type="entry name" value="RNA POLYMERASE SIGMA FACTOR SIGD, CHLOROPLASTIC"/>
    <property type="match status" value="1"/>
</dbReference>
<protein>
    <submittedName>
        <fullName evidence="6">RNA polymerase sigma factor (Sigma-70 family)</fullName>
    </submittedName>
</protein>
<dbReference type="InterPro" id="IPR007627">
    <property type="entry name" value="RNA_pol_sigma70_r2"/>
</dbReference>
<name>A0A3E0HR23_9PSEU</name>
<dbReference type="InterPro" id="IPR000943">
    <property type="entry name" value="RNA_pol_sigma70"/>
</dbReference>
<dbReference type="AlphaFoldDB" id="A0A3E0HR23"/>
<dbReference type="GO" id="GO:0003677">
    <property type="term" value="F:DNA binding"/>
    <property type="evidence" value="ECO:0007669"/>
    <property type="project" value="UniProtKB-KW"/>
</dbReference>
<dbReference type="Gene3D" id="1.10.601.10">
    <property type="entry name" value="RNA Polymerase Primary Sigma Factor"/>
    <property type="match status" value="1"/>
</dbReference>
<sequence length="512" mass="55948">MATPTRASTCRTSNEARVGELVDELRAIRQTHDGGTGRQFLSEFATRQGLTHRDIDVLLVALSQDDAASPDPGATGAEVVLSEVPEEAQIVVPDGDLAWMFREEPEAPPLRAVTDLVGRAFDDLLGDWSRRGGHLTRADVALLASTRGLLPDQYCELLDLLTDARVELPDPTGPRPMRAAEQRDEYQGDAVGQYLRAIGRFALIDGPREVELWSLISQGAAAQGELDEAGDRTLAPDIRRGLRSQVQAGRRAHAELVCANLRLVVSIAKARHYESSGVDFADRIQDGNLGLMHAADKFDGSKGFKFSTYATWWIRQSIERGIADKGNTIRVPAHVYERVRKVRRTAARLAARLDRQPSLAEVADATGMEPGQVQAVLDLVQSVVSLDHLLGDGEDLRLSDVLAAEEDRDGRADPAEIVAHAMMREDLMRGLAAVLSARAVEILERRFGIGTGDEETLDEIGASFGVTRERIRQIQKKSLDMLRQDRSIASLRAYVMDDSEPVGPAITWGGTG</sequence>
<dbReference type="PANTHER" id="PTHR30603">
    <property type="entry name" value="RNA POLYMERASE SIGMA FACTOR RPO"/>
    <property type="match status" value="1"/>
</dbReference>
<dbReference type="GO" id="GO:0016987">
    <property type="term" value="F:sigma factor activity"/>
    <property type="evidence" value="ECO:0007669"/>
    <property type="project" value="UniProtKB-KW"/>
</dbReference>
<dbReference type="GO" id="GO:0006352">
    <property type="term" value="P:DNA-templated transcription initiation"/>
    <property type="evidence" value="ECO:0007669"/>
    <property type="project" value="InterPro"/>
</dbReference>
<dbReference type="InterPro" id="IPR007630">
    <property type="entry name" value="RNA_pol_sigma70_r4"/>
</dbReference>
<dbReference type="SUPFAM" id="SSF88659">
    <property type="entry name" value="Sigma3 and sigma4 domains of RNA polymerase sigma factors"/>
    <property type="match status" value="2"/>
</dbReference>
<dbReference type="EMBL" id="QUNO01000005">
    <property type="protein sequence ID" value="REH48435.1"/>
    <property type="molecule type" value="Genomic_DNA"/>
</dbReference>
<dbReference type="InterPro" id="IPR050239">
    <property type="entry name" value="Sigma-70_RNA_pol_init_factors"/>
</dbReference>
<dbReference type="NCBIfam" id="TIGR02937">
    <property type="entry name" value="sigma70-ECF"/>
    <property type="match status" value="1"/>
</dbReference>
<evidence type="ECO:0000259" key="5">
    <source>
        <dbReference type="PROSITE" id="PS00716"/>
    </source>
</evidence>
<evidence type="ECO:0000256" key="2">
    <source>
        <dbReference type="ARBA" id="ARBA00023082"/>
    </source>
</evidence>
<dbReference type="InterPro" id="IPR007624">
    <property type="entry name" value="RNA_pol_sigma70_r3"/>
</dbReference>
<keyword evidence="4" id="KW-0804">Transcription</keyword>
<comment type="caution">
    <text evidence="6">The sequence shown here is derived from an EMBL/GenBank/DDBJ whole genome shotgun (WGS) entry which is preliminary data.</text>
</comment>
<keyword evidence="1" id="KW-0805">Transcription regulation</keyword>
<dbReference type="Pfam" id="PF04542">
    <property type="entry name" value="Sigma70_r2"/>
    <property type="match status" value="1"/>
</dbReference>
<proteinExistence type="predicted"/>
<dbReference type="InterPro" id="IPR014284">
    <property type="entry name" value="RNA_pol_sigma-70_dom"/>
</dbReference>
<dbReference type="OrthoDB" id="3667039at2"/>
<organism evidence="6 7">
    <name type="scientific">Kutzneria buriramensis</name>
    <dbReference type="NCBI Taxonomy" id="1045776"/>
    <lineage>
        <taxon>Bacteria</taxon>
        <taxon>Bacillati</taxon>
        <taxon>Actinomycetota</taxon>
        <taxon>Actinomycetes</taxon>
        <taxon>Pseudonocardiales</taxon>
        <taxon>Pseudonocardiaceae</taxon>
        <taxon>Kutzneria</taxon>
    </lineage>
</organism>
<dbReference type="Pfam" id="PF04539">
    <property type="entry name" value="Sigma70_r3"/>
    <property type="match status" value="1"/>
</dbReference>
<keyword evidence="2" id="KW-0731">Sigma factor</keyword>
<dbReference type="InterPro" id="IPR013324">
    <property type="entry name" value="RNA_pol_sigma_r3/r4-like"/>
</dbReference>